<evidence type="ECO:0000256" key="1">
    <source>
        <dbReference type="ARBA" id="ARBA00004141"/>
    </source>
</evidence>
<evidence type="ECO:0000256" key="2">
    <source>
        <dbReference type="ARBA" id="ARBA00007193"/>
    </source>
</evidence>
<keyword evidence="10 12" id="KW-0739">Sodium transport</keyword>
<keyword evidence="7" id="KW-0915">Sodium</keyword>
<gene>
    <name evidence="13" type="ORF">ILUMI_24600</name>
</gene>
<evidence type="ECO:0000313" key="14">
    <source>
        <dbReference type="Proteomes" id="UP000801492"/>
    </source>
</evidence>
<protein>
    <submittedName>
        <fullName evidence="13">Uncharacterized protein</fullName>
    </submittedName>
</protein>
<keyword evidence="14" id="KW-1185">Reference proteome</keyword>
<evidence type="ECO:0000256" key="8">
    <source>
        <dbReference type="ARBA" id="ARBA00023065"/>
    </source>
</evidence>
<dbReference type="Proteomes" id="UP000801492">
    <property type="component" value="Unassembled WGS sequence"/>
</dbReference>
<keyword evidence="9" id="KW-0472">Membrane</keyword>
<dbReference type="Gene3D" id="2.60.470.10">
    <property type="entry name" value="Acid-sensing ion channels like domains"/>
    <property type="match status" value="1"/>
</dbReference>
<evidence type="ECO:0000256" key="12">
    <source>
        <dbReference type="RuleBase" id="RU000679"/>
    </source>
</evidence>
<keyword evidence="3 12" id="KW-0813">Transport</keyword>
<name>A0A8K0FWI8_IGNLU</name>
<evidence type="ECO:0000256" key="6">
    <source>
        <dbReference type="ARBA" id="ARBA00022989"/>
    </source>
</evidence>
<accession>A0A8K0FWI8</accession>
<dbReference type="AlphaFoldDB" id="A0A8K0FWI8"/>
<keyword evidence="5 12" id="KW-0812">Transmembrane</keyword>
<dbReference type="EMBL" id="VTPC01090723">
    <property type="protein sequence ID" value="KAF2881565.1"/>
    <property type="molecule type" value="Genomic_DNA"/>
</dbReference>
<evidence type="ECO:0000256" key="7">
    <source>
        <dbReference type="ARBA" id="ARBA00023053"/>
    </source>
</evidence>
<keyword evidence="6" id="KW-1133">Transmembrane helix</keyword>
<evidence type="ECO:0000256" key="5">
    <source>
        <dbReference type="ARBA" id="ARBA00022692"/>
    </source>
</evidence>
<sequence>MYLQYRKACRSIMKNCRWNDMNFDCCDKFLPLETEYGVCFSINSLHTIKIPGSEINMKSNRKTGPGQLYIETVDDVRMYFHAPEDVPFINSNSDQRKDIALGEIYNITINVSTFP</sequence>
<proteinExistence type="inferred from homology"/>
<dbReference type="Pfam" id="PF00858">
    <property type="entry name" value="ASC"/>
    <property type="match status" value="1"/>
</dbReference>
<keyword evidence="8 12" id="KW-0406">Ion transport</keyword>
<comment type="caution">
    <text evidence="13">The sequence shown here is derived from an EMBL/GenBank/DDBJ whole genome shotgun (WGS) entry which is preliminary data.</text>
</comment>
<comment type="subcellular location">
    <subcellularLocation>
        <location evidence="1">Membrane</location>
        <topology evidence="1">Multi-pass membrane protein</topology>
    </subcellularLocation>
</comment>
<evidence type="ECO:0000256" key="9">
    <source>
        <dbReference type="ARBA" id="ARBA00023136"/>
    </source>
</evidence>
<reference evidence="13" key="1">
    <citation type="submission" date="2019-08" db="EMBL/GenBank/DDBJ databases">
        <title>The genome of the North American firefly Photinus pyralis.</title>
        <authorList>
            <consortium name="Photinus pyralis genome working group"/>
            <person name="Fallon T.R."/>
            <person name="Sander Lower S.E."/>
            <person name="Weng J.-K."/>
        </authorList>
    </citation>
    <scope>NUCLEOTIDE SEQUENCE</scope>
    <source>
        <strain evidence="13">TRF0915ILg1</strain>
        <tissue evidence="13">Whole body</tissue>
    </source>
</reference>
<evidence type="ECO:0000256" key="4">
    <source>
        <dbReference type="ARBA" id="ARBA00022461"/>
    </source>
</evidence>
<evidence type="ECO:0000256" key="10">
    <source>
        <dbReference type="ARBA" id="ARBA00023201"/>
    </source>
</evidence>
<keyword evidence="4 12" id="KW-0894">Sodium channel</keyword>
<dbReference type="GO" id="GO:0005272">
    <property type="term" value="F:sodium channel activity"/>
    <property type="evidence" value="ECO:0007669"/>
    <property type="project" value="UniProtKB-KW"/>
</dbReference>
<evidence type="ECO:0000313" key="13">
    <source>
        <dbReference type="EMBL" id="KAF2881565.1"/>
    </source>
</evidence>
<organism evidence="13 14">
    <name type="scientific">Ignelater luminosus</name>
    <name type="common">Cucubano</name>
    <name type="synonym">Pyrophorus luminosus</name>
    <dbReference type="NCBI Taxonomy" id="2038154"/>
    <lineage>
        <taxon>Eukaryota</taxon>
        <taxon>Metazoa</taxon>
        <taxon>Ecdysozoa</taxon>
        <taxon>Arthropoda</taxon>
        <taxon>Hexapoda</taxon>
        <taxon>Insecta</taxon>
        <taxon>Pterygota</taxon>
        <taxon>Neoptera</taxon>
        <taxon>Endopterygota</taxon>
        <taxon>Coleoptera</taxon>
        <taxon>Polyphaga</taxon>
        <taxon>Elateriformia</taxon>
        <taxon>Elateroidea</taxon>
        <taxon>Elateridae</taxon>
        <taxon>Agrypninae</taxon>
        <taxon>Pyrophorini</taxon>
        <taxon>Ignelater</taxon>
    </lineage>
</organism>
<dbReference type="InterPro" id="IPR001873">
    <property type="entry name" value="ENaC"/>
</dbReference>
<evidence type="ECO:0000256" key="11">
    <source>
        <dbReference type="ARBA" id="ARBA00023303"/>
    </source>
</evidence>
<keyword evidence="11 12" id="KW-0407">Ion channel</keyword>
<dbReference type="GO" id="GO:0016020">
    <property type="term" value="C:membrane"/>
    <property type="evidence" value="ECO:0007669"/>
    <property type="project" value="UniProtKB-SubCell"/>
</dbReference>
<evidence type="ECO:0000256" key="3">
    <source>
        <dbReference type="ARBA" id="ARBA00022448"/>
    </source>
</evidence>
<dbReference type="OrthoDB" id="8188903at2759"/>
<comment type="similarity">
    <text evidence="2 12">Belongs to the amiloride-sensitive sodium channel (TC 1.A.6) family.</text>
</comment>